<dbReference type="STRING" id="5722.A2FEN8"/>
<dbReference type="InterPro" id="IPR051031">
    <property type="entry name" value="RING-box_E3_Ubiquitin_Ligase"/>
</dbReference>
<dbReference type="GO" id="GO:0008270">
    <property type="term" value="F:zinc ion binding"/>
    <property type="evidence" value="ECO:0007669"/>
    <property type="project" value="UniProtKB-KW"/>
</dbReference>
<evidence type="ECO:0000313" key="13">
    <source>
        <dbReference type="Proteomes" id="UP000001542"/>
    </source>
</evidence>
<dbReference type="VEuPathDB" id="TrichDB:TVAGG3_0375430"/>
<dbReference type="AlphaFoldDB" id="A2FEN8"/>
<dbReference type="GO" id="GO:0061630">
    <property type="term" value="F:ubiquitin protein ligase activity"/>
    <property type="evidence" value="ECO:0000318"/>
    <property type="project" value="GO_Central"/>
</dbReference>
<reference evidence="12" key="2">
    <citation type="journal article" date="2007" name="Science">
        <title>Draft genome sequence of the sexually transmitted pathogen Trichomonas vaginalis.</title>
        <authorList>
            <person name="Carlton J.M."/>
            <person name="Hirt R.P."/>
            <person name="Silva J.C."/>
            <person name="Delcher A.L."/>
            <person name="Schatz M."/>
            <person name="Zhao Q."/>
            <person name="Wortman J.R."/>
            <person name="Bidwell S.L."/>
            <person name="Alsmark U.C.M."/>
            <person name="Besteiro S."/>
            <person name="Sicheritz-Ponten T."/>
            <person name="Noel C.J."/>
            <person name="Dacks J.B."/>
            <person name="Foster P.G."/>
            <person name="Simillion C."/>
            <person name="Van de Peer Y."/>
            <person name="Miranda-Saavedra D."/>
            <person name="Barton G.J."/>
            <person name="Westrop G.D."/>
            <person name="Mueller S."/>
            <person name="Dessi D."/>
            <person name="Fiori P.L."/>
            <person name="Ren Q."/>
            <person name="Paulsen I."/>
            <person name="Zhang H."/>
            <person name="Bastida-Corcuera F.D."/>
            <person name="Simoes-Barbosa A."/>
            <person name="Brown M.T."/>
            <person name="Hayes R.D."/>
            <person name="Mukherjee M."/>
            <person name="Okumura C.Y."/>
            <person name="Schneider R."/>
            <person name="Smith A.J."/>
            <person name="Vanacova S."/>
            <person name="Villalvazo M."/>
            <person name="Haas B.J."/>
            <person name="Pertea M."/>
            <person name="Feldblyum T.V."/>
            <person name="Utterback T.R."/>
            <person name="Shu C.L."/>
            <person name="Osoegawa K."/>
            <person name="de Jong P.J."/>
            <person name="Hrdy I."/>
            <person name="Horvathova L."/>
            <person name="Zubacova Z."/>
            <person name="Dolezal P."/>
            <person name="Malik S.B."/>
            <person name="Logsdon J.M. Jr."/>
            <person name="Henze K."/>
            <person name="Gupta A."/>
            <person name="Wang C.C."/>
            <person name="Dunne R.L."/>
            <person name="Upcroft J.A."/>
            <person name="Upcroft P."/>
            <person name="White O."/>
            <person name="Salzberg S.L."/>
            <person name="Tang P."/>
            <person name="Chiu C.-H."/>
            <person name="Lee Y.-S."/>
            <person name="Embley T.M."/>
            <person name="Coombs G.H."/>
            <person name="Mottram J.C."/>
            <person name="Tachezy J."/>
            <person name="Fraser-Liggett C.M."/>
            <person name="Johnson P.J."/>
        </authorList>
    </citation>
    <scope>NUCLEOTIDE SEQUENCE [LARGE SCALE GENOMIC DNA]</scope>
    <source>
        <strain evidence="12">G3</strain>
    </source>
</reference>
<dbReference type="GO" id="GO:0097602">
    <property type="term" value="F:cullin family protein binding"/>
    <property type="evidence" value="ECO:0000318"/>
    <property type="project" value="GO_Central"/>
</dbReference>
<dbReference type="GO" id="GO:0006511">
    <property type="term" value="P:ubiquitin-dependent protein catabolic process"/>
    <property type="evidence" value="ECO:0000318"/>
    <property type="project" value="GO_Central"/>
</dbReference>
<evidence type="ECO:0000256" key="7">
    <source>
        <dbReference type="ARBA" id="ARBA00022786"/>
    </source>
</evidence>
<dbReference type="InterPro" id="IPR013083">
    <property type="entry name" value="Znf_RING/FYVE/PHD"/>
</dbReference>
<proteinExistence type="predicted"/>
<accession>A2FEN8</accession>
<evidence type="ECO:0000256" key="5">
    <source>
        <dbReference type="ARBA" id="ARBA00022723"/>
    </source>
</evidence>
<dbReference type="PANTHER" id="PTHR11210">
    <property type="entry name" value="RING BOX"/>
    <property type="match status" value="1"/>
</dbReference>
<evidence type="ECO:0000256" key="9">
    <source>
        <dbReference type="ARBA" id="ARBA00023242"/>
    </source>
</evidence>
<dbReference type="KEGG" id="tva:4754391"/>
<dbReference type="Proteomes" id="UP000001542">
    <property type="component" value="Unassembled WGS sequence"/>
</dbReference>
<evidence type="ECO:0000259" key="11">
    <source>
        <dbReference type="PROSITE" id="PS50089"/>
    </source>
</evidence>
<keyword evidence="7" id="KW-0833">Ubl conjugation pathway</keyword>
<reference evidence="12" key="1">
    <citation type="submission" date="2006-10" db="EMBL/GenBank/DDBJ databases">
        <authorList>
            <person name="Amadeo P."/>
            <person name="Zhao Q."/>
            <person name="Wortman J."/>
            <person name="Fraser-Liggett C."/>
            <person name="Carlton J."/>
        </authorList>
    </citation>
    <scope>NUCLEOTIDE SEQUENCE</scope>
    <source>
        <strain evidence="12">G3</strain>
    </source>
</reference>
<comment type="pathway">
    <text evidence="3">Protein modification; protein ubiquitination.</text>
</comment>
<dbReference type="InterPro" id="IPR001841">
    <property type="entry name" value="Znf_RING"/>
</dbReference>
<keyword evidence="8" id="KW-0862">Zinc</keyword>
<dbReference type="Gene3D" id="3.30.40.10">
    <property type="entry name" value="Zinc/RING finger domain, C3HC4 (zinc finger)"/>
    <property type="match status" value="1"/>
</dbReference>
<evidence type="ECO:0000256" key="2">
    <source>
        <dbReference type="ARBA" id="ARBA00004496"/>
    </source>
</evidence>
<dbReference type="GO" id="GO:0016567">
    <property type="term" value="P:protein ubiquitination"/>
    <property type="evidence" value="ECO:0000318"/>
    <property type="project" value="GO_Central"/>
</dbReference>
<protein>
    <recommendedName>
        <fullName evidence="11">RING-type domain-containing protein</fullName>
    </recommendedName>
</protein>
<organism evidence="12 13">
    <name type="scientific">Trichomonas vaginalis (strain ATCC PRA-98 / G3)</name>
    <dbReference type="NCBI Taxonomy" id="412133"/>
    <lineage>
        <taxon>Eukaryota</taxon>
        <taxon>Metamonada</taxon>
        <taxon>Parabasalia</taxon>
        <taxon>Trichomonadida</taxon>
        <taxon>Trichomonadidae</taxon>
        <taxon>Trichomonas</taxon>
    </lineage>
</organism>
<dbReference type="GO" id="GO:0005737">
    <property type="term" value="C:cytoplasm"/>
    <property type="evidence" value="ECO:0007669"/>
    <property type="project" value="UniProtKB-SubCell"/>
</dbReference>
<evidence type="ECO:0000256" key="6">
    <source>
        <dbReference type="ARBA" id="ARBA00022771"/>
    </source>
</evidence>
<dbReference type="VEuPathDB" id="TrichDB:TVAG_148930"/>
<evidence type="ECO:0000256" key="10">
    <source>
        <dbReference type="PROSITE-ProRule" id="PRU00175"/>
    </source>
</evidence>
<dbReference type="GO" id="GO:0005634">
    <property type="term" value="C:nucleus"/>
    <property type="evidence" value="ECO:0000318"/>
    <property type="project" value="GO_Central"/>
</dbReference>
<evidence type="ECO:0000256" key="1">
    <source>
        <dbReference type="ARBA" id="ARBA00004123"/>
    </source>
</evidence>
<dbReference type="SMR" id="A2FEN8"/>
<dbReference type="SUPFAM" id="SSF57850">
    <property type="entry name" value="RING/U-box"/>
    <property type="match status" value="1"/>
</dbReference>
<feature type="domain" description="RING-type" evidence="11">
    <location>
        <begin position="18"/>
        <end position="70"/>
    </location>
</feature>
<name>A2FEN8_TRIV3</name>
<comment type="subcellular location">
    <subcellularLocation>
        <location evidence="2">Cytoplasm</location>
    </subcellularLocation>
    <subcellularLocation>
        <location evidence="1">Nucleus</location>
    </subcellularLocation>
</comment>
<evidence type="ECO:0000313" key="12">
    <source>
        <dbReference type="EMBL" id="EAX96618.1"/>
    </source>
</evidence>
<dbReference type="PROSITE" id="PS50089">
    <property type="entry name" value="ZF_RING_2"/>
    <property type="match status" value="1"/>
</dbReference>
<dbReference type="GO" id="GO:0031461">
    <property type="term" value="C:cullin-RING ubiquitin ligase complex"/>
    <property type="evidence" value="ECO:0000318"/>
    <property type="project" value="GO_Central"/>
</dbReference>
<dbReference type="InterPro" id="IPR024766">
    <property type="entry name" value="Znf_RING_H2"/>
</dbReference>
<dbReference type="Pfam" id="PF12678">
    <property type="entry name" value="zf-rbx1"/>
    <property type="match status" value="1"/>
</dbReference>
<keyword evidence="5" id="KW-0479">Metal-binding</keyword>
<dbReference type="EMBL" id="DS113750">
    <property type="protein sequence ID" value="EAX96618.1"/>
    <property type="molecule type" value="Genomic_DNA"/>
</dbReference>
<keyword evidence="6 10" id="KW-0863">Zinc-finger</keyword>
<evidence type="ECO:0000256" key="8">
    <source>
        <dbReference type="ARBA" id="ARBA00022833"/>
    </source>
</evidence>
<sequence>MSSTNSNASYINKREKLCGICEEPLDGPCSKCKGNNHSGCATVRGRCGDAFHEHCIDEWLKFCDVCPWCNKEFEFT</sequence>
<gene>
    <name evidence="12" type="ORF">TVAG_148930</name>
</gene>
<dbReference type="RefSeq" id="XP_001309548.1">
    <property type="nucleotide sequence ID" value="XM_001309547.1"/>
</dbReference>
<keyword evidence="13" id="KW-1185">Reference proteome</keyword>
<evidence type="ECO:0000256" key="4">
    <source>
        <dbReference type="ARBA" id="ARBA00022490"/>
    </source>
</evidence>
<evidence type="ECO:0000256" key="3">
    <source>
        <dbReference type="ARBA" id="ARBA00004906"/>
    </source>
</evidence>
<keyword evidence="9" id="KW-0539">Nucleus</keyword>
<dbReference type="InParanoid" id="A2FEN8"/>
<dbReference type="OrthoDB" id="1681166at2759"/>
<keyword evidence="4" id="KW-0963">Cytoplasm</keyword>